<feature type="domain" description="AB hydrolase-1" evidence="1">
    <location>
        <begin position="13"/>
        <end position="253"/>
    </location>
</feature>
<dbReference type="GO" id="GO:0016020">
    <property type="term" value="C:membrane"/>
    <property type="evidence" value="ECO:0007669"/>
    <property type="project" value="TreeGrafter"/>
</dbReference>
<dbReference type="OrthoDB" id="2139013at2759"/>
<protein>
    <submittedName>
        <fullName evidence="2">Alpha/beta-hydrolase</fullName>
    </submittedName>
</protein>
<gene>
    <name evidence="2" type="ORF">LY90DRAFT_698228</name>
</gene>
<dbReference type="PANTHER" id="PTHR43798">
    <property type="entry name" value="MONOACYLGLYCEROL LIPASE"/>
    <property type="match status" value="1"/>
</dbReference>
<accession>A0A1Y2F5D7</accession>
<evidence type="ECO:0000259" key="1">
    <source>
        <dbReference type="Pfam" id="PF00561"/>
    </source>
</evidence>
<dbReference type="GO" id="GO:0016787">
    <property type="term" value="F:hydrolase activity"/>
    <property type="evidence" value="ECO:0007669"/>
    <property type="project" value="UniProtKB-KW"/>
</dbReference>
<dbReference type="Gene3D" id="3.40.50.1820">
    <property type="entry name" value="alpha/beta hydrolase"/>
    <property type="match status" value="1"/>
</dbReference>
<name>A0A1Y2F5D7_9FUNG</name>
<dbReference type="InterPro" id="IPR029058">
    <property type="entry name" value="AB_hydrolase_fold"/>
</dbReference>
<keyword evidence="2" id="KW-0378">Hydrolase</keyword>
<keyword evidence="3" id="KW-1185">Reference proteome</keyword>
<evidence type="ECO:0000313" key="2">
    <source>
        <dbReference type="EMBL" id="ORY78694.1"/>
    </source>
</evidence>
<proteinExistence type="predicted"/>
<dbReference type="Proteomes" id="UP000193920">
    <property type="component" value="Unassembled WGS sequence"/>
</dbReference>
<dbReference type="EMBL" id="MCOG01000016">
    <property type="protein sequence ID" value="ORY78694.1"/>
    <property type="molecule type" value="Genomic_DNA"/>
</dbReference>
<dbReference type="SUPFAM" id="SSF53474">
    <property type="entry name" value="alpha/beta-Hydrolases"/>
    <property type="match status" value="1"/>
</dbReference>
<comment type="caution">
    <text evidence="2">The sequence shown here is derived from an EMBL/GenBank/DDBJ whole genome shotgun (WGS) entry which is preliminary data.</text>
</comment>
<organism evidence="2 3">
    <name type="scientific">Neocallimastix californiae</name>
    <dbReference type="NCBI Taxonomy" id="1754190"/>
    <lineage>
        <taxon>Eukaryota</taxon>
        <taxon>Fungi</taxon>
        <taxon>Fungi incertae sedis</taxon>
        <taxon>Chytridiomycota</taxon>
        <taxon>Chytridiomycota incertae sedis</taxon>
        <taxon>Neocallimastigomycetes</taxon>
        <taxon>Neocallimastigales</taxon>
        <taxon>Neocallimastigaceae</taxon>
        <taxon>Neocallimastix</taxon>
    </lineage>
</organism>
<dbReference type="AlphaFoldDB" id="A0A1Y2F5D7"/>
<dbReference type="InterPro" id="IPR000073">
    <property type="entry name" value="AB_hydrolase_1"/>
</dbReference>
<dbReference type="Pfam" id="PF00561">
    <property type="entry name" value="Abhydrolase_1"/>
    <property type="match status" value="1"/>
</dbReference>
<sequence>MSVDILGDSNNQTIVILPGLGAASPILQFKPIAEALSDTFRMITVEPFGYGFSDFEIEEERFTKEITSELYTCLEKLHLDNFYLMAHSISGIYSLKFANDYPSKVLGFIGLDATVPTKEELKPNYFSSNEKIVAMKPLLDTLGFSRLYSYINPTFNIEIDPSYMYTESEIEIFKFLNRNKSYNKLILNELQHFSDNVNEMHNVSFPETVPVLNFVASETLMDDPYWIGDHYREIREKHKSKVIPLKGSHYIHLDQKEAIVQKIKEWMD</sequence>
<reference evidence="2 3" key="1">
    <citation type="submission" date="2016-08" db="EMBL/GenBank/DDBJ databases">
        <title>A Parts List for Fungal Cellulosomes Revealed by Comparative Genomics.</title>
        <authorList>
            <consortium name="DOE Joint Genome Institute"/>
            <person name="Haitjema C.H."/>
            <person name="Gilmore S.P."/>
            <person name="Henske J.K."/>
            <person name="Solomon K.V."/>
            <person name="De Groot R."/>
            <person name="Kuo A."/>
            <person name="Mondo S.J."/>
            <person name="Salamov A.A."/>
            <person name="Labutti K."/>
            <person name="Zhao Z."/>
            <person name="Chiniquy J."/>
            <person name="Barry K."/>
            <person name="Brewer H.M."/>
            <person name="Purvine S.O."/>
            <person name="Wright A.T."/>
            <person name="Boxma B."/>
            <person name="Van Alen T."/>
            <person name="Hackstein J.H."/>
            <person name="Baker S.E."/>
            <person name="Grigoriev I.V."/>
            <person name="O'Malley M.A."/>
        </authorList>
    </citation>
    <scope>NUCLEOTIDE SEQUENCE [LARGE SCALE GENOMIC DNA]</scope>
    <source>
        <strain evidence="2 3">G1</strain>
    </source>
</reference>
<dbReference type="InterPro" id="IPR050266">
    <property type="entry name" value="AB_hydrolase_sf"/>
</dbReference>
<evidence type="ECO:0000313" key="3">
    <source>
        <dbReference type="Proteomes" id="UP000193920"/>
    </source>
</evidence>
<dbReference type="PANTHER" id="PTHR43798:SF33">
    <property type="entry name" value="HYDROLASE, PUTATIVE (AFU_ORTHOLOGUE AFUA_2G14860)-RELATED"/>
    <property type="match status" value="1"/>
</dbReference>